<dbReference type="AlphaFoldDB" id="A0A0E9REQ9"/>
<feature type="chain" id="PRO_5002431864" evidence="1">
    <location>
        <begin position="19"/>
        <end position="50"/>
    </location>
</feature>
<sequence>MQACVKAQWLLCSKVVRCCVVIQRTWLVTQWVQAQISRWGIRVEHNLYCT</sequence>
<name>A0A0E9REQ9_ANGAN</name>
<reference evidence="2" key="2">
    <citation type="journal article" date="2015" name="Fish Shellfish Immunol.">
        <title>Early steps in the European eel (Anguilla anguilla)-Vibrio vulnificus interaction in the gills: Role of the RtxA13 toxin.</title>
        <authorList>
            <person name="Callol A."/>
            <person name="Pajuelo D."/>
            <person name="Ebbesson L."/>
            <person name="Teles M."/>
            <person name="MacKenzie S."/>
            <person name="Amaro C."/>
        </authorList>
    </citation>
    <scope>NUCLEOTIDE SEQUENCE</scope>
</reference>
<feature type="signal peptide" evidence="1">
    <location>
        <begin position="1"/>
        <end position="18"/>
    </location>
</feature>
<reference evidence="2" key="1">
    <citation type="submission" date="2014-11" db="EMBL/GenBank/DDBJ databases">
        <authorList>
            <person name="Amaro Gonzalez C."/>
        </authorList>
    </citation>
    <scope>NUCLEOTIDE SEQUENCE</scope>
</reference>
<keyword evidence="1" id="KW-0732">Signal</keyword>
<proteinExistence type="predicted"/>
<evidence type="ECO:0000313" key="2">
    <source>
        <dbReference type="EMBL" id="JAH27267.1"/>
    </source>
</evidence>
<evidence type="ECO:0000256" key="1">
    <source>
        <dbReference type="SAM" id="SignalP"/>
    </source>
</evidence>
<dbReference type="EMBL" id="GBXM01081310">
    <property type="protein sequence ID" value="JAH27267.1"/>
    <property type="molecule type" value="Transcribed_RNA"/>
</dbReference>
<organism evidence="2">
    <name type="scientific">Anguilla anguilla</name>
    <name type="common">European freshwater eel</name>
    <name type="synonym">Muraena anguilla</name>
    <dbReference type="NCBI Taxonomy" id="7936"/>
    <lineage>
        <taxon>Eukaryota</taxon>
        <taxon>Metazoa</taxon>
        <taxon>Chordata</taxon>
        <taxon>Craniata</taxon>
        <taxon>Vertebrata</taxon>
        <taxon>Euteleostomi</taxon>
        <taxon>Actinopterygii</taxon>
        <taxon>Neopterygii</taxon>
        <taxon>Teleostei</taxon>
        <taxon>Anguilliformes</taxon>
        <taxon>Anguillidae</taxon>
        <taxon>Anguilla</taxon>
    </lineage>
</organism>
<protein>
    <submittedName>
        <fullName evidence="2">Uncharacterized protein</fullName>
    </submittedName>
</protein>
<accession>A0A0E9REQ9</accession>